<dbReference type="Gene3D" id="1.10.630.10">
    <property type="entry name" value="Cytochrome P450"/>
    <property type="match status" value="1"/>
</dbReference>
<dbReference type="Pfam" id="PF00067">
    <property type="entry name" value="p450"/>
    <property type="match status" value="1"/>
</dbReference>
<reference evidence="15" key="1">
    <citation type="journal article" date="2017" name="Nat. Commun.">
        <title>The asparagus genome sheds light on the origin and evolution of a young Y chromosome.</title>
        <authorList>
            <person name="Harkess A."/>
            <person name="Zhou J."/>
            <person name="Xu C."/>
            <person name="Bowers J.E."/>
            <person name="Van der Hulst R."/>
            <person name="Ayyampalayam S."/>
            <person name="Mercati F."/>
            <person name="Riccardi P."/>
            <person name="McKain M.R."/>
            <person name="Kakrana A."/>
            <person name="Tang H."/>
            <person name="Ray J."/>
            <person name="Groenendijk J."/>
            <person name="Arikit S."/>
            <person name="Mathioni S.M."/>
            <person name="Nakano M."/>
            <person name="Shan H."/>
            <person name="Telgmann-Rauber A."/>
            <person name="Kanno A."/>
            <person name="Yue Z."/>
            <person name="Chen H."/>
            <person name="Li W."/>
            <person name="Chen Y."/>
            <person name="Xu X."/>
            <person name="Zhang Y."/>
            <person name="Luo S."/>
            <person name="Chen H."/>
            <person name="Gao J."/>
            <person name="Mao Z."/>
            <person name="Pires J.C."/>
            <person name="Luo M."/>
            <person name="Kudrna D."/>
            <person name="Wing R.A."/>
            <person name="Meyers B.C."/>
            <person name="Yi K."/>
            <person name="Kong H."/>
            <person name="Lavrijsen P."/>
            <person name="Sunseri F."/>
            <person name="Falavigna A."/>
            <person name="Ye Y."/>
            <person name="Leebens-Mack J.H."/>
            <person name="Chen G."/>
        </authorList>
    </citation>
    <scope>NUCLEOTIDE SEQUENCE [LARGE SCALE GENOMIC DNA]</scope>
    <source>
        <strain evidence="15">cv. DH0086</strain>
    </source>
</reference>
<dbReference type="GO" id="GO:0016020">
    <property type="term" value="C:membrane"/>
    <property type="evidence" value="ECO:0007669"/>
    <property type="project" value="UniProtKB-SubCell"/>
</dbReference>
<dbReference type="AlphaFoldDB" id="A0A5P1ED63"/>
<comment type="subcellular location">
    <subcellularLocation>
        <location evidence="1">Membrane</location>
        <topology evidence="1">Single-pass membrane protein</topology>
    </subcellularLocation>
</comment>
<evidence type="ECO:0000256" key="1">
    <source>
        <dbReference type="ARBA" id="ARBA00004167"/>
    </source>
</evidence>
<keyword evidence="9 12" id="KW-0503">Monooxygenase</keyword>
<keyword evidence="4 13" id="KW-0812">Transmembrane</keyword>
<dbReference type="InterPro" id="IPR050665">
    <property type="entry name" value="Cytochrome_P450_Monooxygen"/>
</dbReference>
<dbReference type="Gramene" id="ONK63137">
    <property type="protein sequence ID" value="ONK63137"/>
    <property type="gene ID" value="A4U43_C07F11790"/>
</dbReference>
<evidence type="ECO:0000313" key="15">
    <source>
        <dbReference type="Proteomes" id="UP000243459"/>
    </source>
</evidence>
<protein>
    <recommendedName>
        <fullName evidence="16">Cytochrome P450</fullName>
    </recommendedName>
</protein>
<dbReference type="SUPFAM" id="SSF48264">
    <property type="entry name" value="Cytochrome P450"/>
    <property type="match status" value="1"/>
</dbReference>
<dbReference type="InterPro" id="IPR017972">
    <property type="entry name" value="Cyt_P450_CS"/>
</dbReference>
<keyword evidence="15" id="KW-1185">Reference proteome</keyword>
<keyword evidence="6 13" id="KW-1133">Transmembrane helix</keyword>
<proteinExistence type="inferred from homology"/>
<dbReference type="InterPro" id="IPR001128">
    <property type="entry name" value="Cyt_P450"/>
</dbReference>
<dbReference type="PROSITE" id="PS00086">
    <property type="entry name" value="CYTOCHROME_P450"/>
    <property type="match status" value="1"/>
</dbReference>
<keyword evidence="8 11" id="KW-0408">Iron</keyword>
<dbReference type="GO" id="GO:0016705">
    <property type="term" value="F:oxidoreductase activity, acting on paired donors, with incorporation or reduction of molecular oxygen"/>
    <property type="evidence" value="ECO:0007669"/>
    <property type="project" value="InterPro"/>
</dbReference>
<comment type="similarity">
    <text evidence="2 12">Belongs to the cytochrome P450 family.</text>
</comment>
<evidence type="ECO:0008006" key="16">
    <source>
        <dbReference type="Google" id="ProtNLM"/>
    </source>
</evidence>
<evidence type="ECO:0000256" key="3">
    <source>
        <dbReference type="ARBA" id="ARBA00022617"/>
    </source>
</evidence>
<evidence type="ECO:0000256" key="4">
    <source>
        <dbReference type="ARBA" id="ARBA00022692"/>
    </source>
</evidence>
<evidence type="ECO:0000256" key="5">
    <source>
        <dbReference type="ARBA" id="ARBA00022723"/>
    </source>
</evidence>
<dbReference type="PRINTS" id="PR00463">
    <property type="entry name" value="EP450I"/>
</dbReference>
<dbReference type="Proteomes" id="UP000243459">
    <property type="component" value="Chromosome 7"/>
</dbReference>
<organism evidence="14 15">
    <name type="scientific">Asparagus officinalis</name>
    <name type="common">Garden asparagus</name>
    <dbReference type="NCBI Taxonomy" id="4686"/>
    <lineage>
        <taxon>Eukaryota</taxon>
        <taxon>Viridiplantae</taxon>
        <taxon>Streptophyta</taxon>
        <taxon>Embryophyta</taxon>
        <taxon>Tracheophyta</taxon>
        <taxon>Spermatophyta</taxon>
        <taxon>Magnoliopsida</taxon>
        <taxon>Liliopsida</taxon>
        <taxon>Asparagales</taxon>
        <taxon>Asparagaceae</taxon>
        <taxon>Asparagoideae</taxon>
        <taxon>Asparagus</taxon>
    </lineage>
</organism>
<evidence type="ECO:0000256" key="2">
    <source>
        <dbReference type="ARBA" id="ARBA00010617"/>
    </source>
</evidence>
<evidence type="ECO:0000256" key="12">
    <source>
        <dbReference type="RuleBase" id="RU000461"/>
    </source>
</evidence>
<evidence type="ECO:0000256" key="6">
    <source>
        <dbReference type="ARBA" id="ARBA00022989"/>
    </source>
</evidence>
<name>A0A5P1ED63_ASPOF</name>
<keyword evidence="3 11" id="KW-0349">Heme</keyword>
<dbReference type="InterPro" id="IPR036396">
    <property type="entry name" value="Cyt_P450_sf"/>
</dbReference>
<keyword evidence="10 13" id="KW-0472">Membrane</keyword>
<dbReference type="GO" id="GO:0004497">
    <property type="term" value="F:monooxygenase activity"/>
    <property type="evidence" value="ECO:0007669"/>
    <property type="project" value="UniProtKB-KW"/>
</dbReference>
<evidence type="ECO:0000256" key="10">
    <source>
        <dbReference type="ARBA" id="ARBA00023136"/>
    </source>
</evidence>
<evidence type="ECO:0000256" key="13">
    <source>
        <dbReference type="SAM" id="Phobius"/>
    </source>
</evidence>
<dbReference type="GO" id="GO:0020037">
    <property type="term" value="F:heme binding"/>
    <property type="evidence" value="ECO:0007669"/>
    <property type="project" value="InterPro"/>
</dbReference>
<accession>A0A5P1ED63</accession>
<dbReference type="OMA" id="CHHREDL"/>
<comment type="cofactor">
    <cofactor evidence="11">
        <name>heme</name>
        <dbReference type="ChEBI" id="CHEBI:30413"/>
    </cofactor>
</comment>
<dbReference type="PANTHER" id="PTHR24282:SF135">
    <property type="entry name" value="CYTOCHROME P450 709B2"/>
    <property type="match status" value="1"/>
</dbReference>
<evidence type="ECO:0000256" key="7">
    <source>
        <dbReference type="ARBA" id="ARBA00023002"/>
    </source>
</evidence>
<dbReference type="OrthoDB" id="634536at2759"/>
<gene>
    <name evidence="14" type="ORF">A4U43_C07F11790</name>
</gene>
<dbReference type="InterPro" id="IPR002401">
    <property type="entry name" value="Cyt_P450_E_grp-I"/>
</dbReference>
<sequence length="517" mass="59273">MSYLGLILGAFGVILVSSLWRVLTFLTWRPLLITMRFKRQGVSGPKYKFWSGSLEEIRNLKKVANEIEMGIHSHDFTPRVLPHYYKWIHQYGETFLYWFGTQARVCITDAEMVKQVLSNKFGFYTKSRQHPGILALLGRGLVLTEGAEWARHRRVVSPAFTMDKLKMMTKRMADCTLSMLDTWRSHITPTEGNSSMEHNFIEVNRQFQELTADVISHTAFGSSYIEGKEVFYAQKELQMLTLATILDVHIPGFSYLPTKRNRQKWKLEHKMRDTLHNIIQERLNSKDSGYGEDLLGLMIESAQKQNGLGLNTDEIIDECKTFFFAGHETTSHLLAWTMFLLSTNKKWQVKLRREVVRECGTEMPNSDTISKLKLVPMVLMETLRLYCPVIEMMRQANKDMNLGGIAIPKGTTLTIPIAIIHRKKELWGDDADEFNPLRFENGITKAAKHPNALLAFSVGPRACIGQNFAMMEAKIVVAMILQRFSFSLSPDYKHKPDDMLTLQPQHGLPIVLKPLDV</sequence>
<keyword evidence="5 11" id="KW-0479">Metal-binding</keyword>
<feature type="binding site" description="axial binding residue" evidence="11">
    <location>
        <position position="463"/>
    </location>
    <ligand>
        <name>heme</name>
        <dbReference type="ChEBI" id="CHEBI:30413"/>
    </ligand>
    <ligandPart>
        <name>Fe</name>
        <dbReference type="ChEBI" id="CHEBI:18248"/>
    </ligandPart>
</feature>
<evidence type="ECO:0000256" key="9">
    <source>
        <dbReference type="ARBA" id="ARBA00023033"/>
    </source>
</evidence>
<dbReference type="GO" id="GO:0008202">
    <property type="term" value="P:steroid metabolic process"/>
    <property type="evidence" value="ECO:0007669"/>
    <property type="project" value="UniProtKB-ARBA"/>
</dbReference>
<dbReference type="FunFam" id="1.10.630.10:FF:000029">
    <property type="entry name" value="Cytochrome P450 734A1"/>
    <property type="match status" value="1"/>
</dbReference>
<evidence type="ECO:0000313" key="14">
    <source>
        <dbReference type="EMBL" id="ONK63137.1"/>
    </source>
</evidence>
<dbReference type="PRINTS" id="PR00385">
    <property type="entry name" value="P450"/>
</dbReference>
<evidence type="ECO:0000256" key="8">
    <source>
        <dbReference type="ARBA" id="ARBA00023004"/>
    </source>
</evidence>
<feature type="transmembrane region" description="Helical" evidence="13">
    <location>
        <begin position="6"/>
        <end position="28"/>
    </location>
</feature>
<keyword evidence="7 12" id="KW-0560">Oxidoreductase</keyword>
<dbReference type="GO" id="GO:0005506">
    <property type="term" value="F:iron ion binding"/>
    <property type="evidence" value="ECO:0007669"/>
    <property type="project" value="InterPro"/>
</dbReference>
<dbReference type="EMBL" id="CM007387">
    <property type="protein sequence ID" value="ONK63137.1"/>
    <property type="molecule type" value="Genomic_DNA"/>
</dbReference>
<evidence type="ECO:0000256" key="11">
    <source>
        <dbReference type="PIRSR" id="PIRSR602401-1"/>
    </source>
</evidence>
<dbReference type="PANTHER" id="PTHR24282">
    <property type="entry name" value="CYTOCHROME P450 FAMILY MEMBER"/>
    <property type="match status" value="1"/>
</dbReference>